<evidence type="ECO:0000313" key="3">
    <source>
        <dbReference type="Proteomes" id="UP000297703"/>
    </source>
</evidence>
<feature type="region of interest" description="Disordered" evidence="1">
    <location>
        <begin position="136"/>
        <end position="158"/>
    </location>
</feature>
<feature type="region of interest" description="Disordered" evidence="1">
    <location>
        <begin position="40"/>
        <end position="80"/>
    </location>
</feature>
<reference evidence="2 3" key="1">
    <citation type="submission" date="2019-04" db="EMBL/GenBank/DDBJ databases">
        <title>Draft genome of the big-headed turtle Platysternon megacephalum.</title>
        <authorList>
            <person name="Gong S."/>
        </authorList>
    </citation>
    <scope>NUCLEOTIDE SEQUENCE [LARGE SCALE GENOMIC DNA]</scope>
    <source>
        <strain evidence="2">DO16091913</strain>
        <tissue evidence="2">Muscle</tissue>
    </source>
</reference>
<dbReference type="EMBL" id="QXTE01000016">
    <property type="protein sequence ID" value="TFK13260.1"/>
    <property type="molecule type" value="Genomic_DNA"/>
</dbReference>
<name>A0A4D9F5D1_9SAUR</name>
<evidence type="ECO:0000313" key="2">
    <source>
        <dbReference type="EMBL" id="TFK13260.1"/>
    </source>
</evidence>
<accession>A0A4D9F5D1</accession>
<dbReference type="Proteomes" id="UP000297703">
    <property type="component" value="Unassembled WGS sequence"/>
</dbReference>
<gene>
    <name evidence="2" type="ORF">DR999_PMT03209</name>
</gene>
<comment type="caution">
    <text evidence="2">The sequence shown here is derived from an EMBL/GenBank/DDBJ whole genome shotgun (WGS) entry which is preliminary data.</text>
</comment>
<evidence type="ECO:0000256" key="1">
    <source>
        <dbReference type="SAM" id="MobiDB-lite"/>
    </source>
</evidence>
<keyword evidence="3" id="KW-1185">Reference proteome</keyword>
<sequence>MLSSRLPNKRGGSFPPLYITPLPQAAAMEDLLFCGGRQKRDQAAPQQAILRCSNYRGRKRGGGGSGEEREPPSSAPTPVHSVLSKMQGIVIVKAHPALGEKACDASPSCAPTTALCPLLPWAPCPQAVKVPAAKVAPDPARHEYVRGSQSQEPHKGRF</sequence>
<dbReference type="AlphaFoldDB" id="A0A4D9F5D1"/>
<proteinExistence type="predicted"/>
<protein>
    <submittedName>
        <fullName evidence="2">Apoptosis-enhancing nuclease</fullName>
    </submittedName>
</protein>
<organism evidence="2 3">
    <name type="scientific">Platysternon megacephalum</name>
    <name type="common">big-headed turtle</name>
    <dbReference type="NCBI Taxonomy" id="55544"/>
    <lineage>
        <taxon>Eukaryota</taxon>
        <taxon>Metazoa</taxon>
        <taxon>Chordata</taxon>
        <taxon>Craniata</taxon>
        <taxon>Vertebrata</taxon>
        <taxon>Euteleostomi</taxon>
        <taxon>Archelosauria</taxon>
        <taxon>Testudinata</taxon>
        <taxon>Testudines</taxon>
        <taxon>Cryptodira</taxon>
        <taxon>Durocryptodira</taxon>
        <taxon>Testudinoidea</taxon>
        <taxon>Platysternidae</taxon>
        <taxon>Platysternon</taxon>
    </lineage>
</organism>
<reference evidence="2 3" key="2">
    <citation type="submission" date="2019-04" db="EMBL/GenBank/DDBJ databases">
        <title>The genome sequence of big-headed turtle.</title>
        <authorList>
            <person name="Gong S."/>
        </authorList>
    </citation>
    <scope>NUCLEOTIDE SEQUENCE [LARGE SCALE GENOMIC DNA]</scope>
    <source>
        <strain evidence="2">DO16091913</strain>
        <tissue evidence="2">Muscle</tissue>
    </source>
</reference>